<dbReference type="OrthoDB" id="10321445at2759"/>
<accession>A0A8H2VDB0</accession>
<keyword evidence="3" id="KW-1185">Reference proteome</keyword>
<dbReference type="GeneID" id="64856275"/>
<organism evidence="2 3">
    <name type="scientific">Maudiozyma barnettii</name>
    <dbReference type="NCBI Taxonomy" id="61262"/>
    <lineage>
        <taxon>Eukaryota</taxon>
        <taxon>Fungi</taxon>
        <taxon>Dikarya</taxon>
        <taxon>Ascomycota</taxon>
        <taxon>Saccharomycotina</taxon>
        <taxon>Saccharomycetes</taxon>
        <taxon>Saccharomycetales</taxon>
        <taxon>Saccharomycetaceae</taxon>
        <taxon>Maudiozyma</taxon>
    </lineage>
</organism>
<dbReference type="EMBL" id="CAEFZW010000002">
    <property type="protein sequence ID" value="CAB4253122.1"/>
    <property type="molecule type" value="Genomic_DNA"/>
</dbReference>
<keyword evidence="1" id="KW-0812">Transmembrane</keyword>
<dbReference type="AlphaFoldDB" id="A0A8H2VDB0"/>
<evidence type="ECO:0000256" key="1">
    <source>
        <dbReference type="SAM" id="Phobius"/>
    </source>
</evidence>
<name>A0A8H2VDB0_9SACH</name>
<dbReference type="RefSeq" id="XP_041405160.1">
    <property type="nucleotide sequence ID" value="XM_041549226.1"/>
</dbReference>
<evidence type="ECO:0000313" key="2">
    <source>
        <dbReference type="EMBL" id="CAB4253122.1"/>
    </source>
</evidence>
<keyword evidence="1" id="KW-1133">Transmembrane helix</keyword>
<dbReference type="Proteomes" id="UP000644660">
    <property type="component" value="Unassembled WGS sequence"/>
</dbReference>
<sequence length="159" mass="18657">MLKLQYNQSITYLVLSASQFFQALTFKLTVNILILIRSMRQQAKRSVVIQRSKRKRKVVEIIRDYITNCAILYMHDSDNYVMRVSIWGSPYSYQIITKIPCKNLPDYRKETLKDFTPFNYTIPVKKDVIIKPINILPNKFKYIGLPSMGTSQGFDSIYL</sequence>
<proteinExistence type="predicted"/>
<reference evidence="2 3" key="1">
    <citation type="submission" date="2020-05" db="EMBL/GenBank/DDBJ databases">
        <authorList>
            <person name="Casaregola S."/>
            <person name="Devillers H."/>
            <person name="Grondin C."/>
        </authorList>
    </citation>
    <scope>NUCLEOTIDE SEQUENCE [LARGE SCALE GENOMIC DNA]</scope>
    <source>
        <strain evidence="2 3">CLIB 1767</strain>
    </source>
</reference>
<keyword evidence="1" id="KW-0472">Membrane</keyword>
<evidence type="ECO:0000313" key="3">
    <source>
        <dbReference type="Proteomes" id="UP000644660"/>
    </source>
</evidence>
<protein>
    <submittedName>
        <fullName evidence="2">Uncharacterized protein</fullName>
    </submittedName>
</protein>
<comment type="caution">
    <text evidence="2">The sequence shown here is derived from an EMBL/GenBank/DDBJ whole genome shotgun (WGS) entry which is preliminary data.</text>
</comment>
<gene>
    <name evidence="2" type="ORF">KABA2_02S12232</name>
</gene>
<feature type="transmembrane region" description="Helical" evidence="1">
    <location>
        <begin position="12"/>
        <end position="36"/>
    </location>
</feature>